<dbReference type="AlphaFoldDB" id="A0A6S8ZFU1"/>
<evidence type="ECO:0000256" key="1">
    <source>
        <dbReference type="SAM" id="MobiDB-lite"/>
    </source>
</evidence>
<evidence type="ECO:0000313" key="3">
    <source>
        <dbReference type="EMBL" id="CAE0476609.1"/>
    </source>
</evidence>
<name>A0A6S8ZFU1_9STRA</name>
<protein>
    <submittedName>
        <fullName evidence="3">Uncharacterized protein</fullName>
    </submittedName>
</protein>
<dbReference type="EMBL" id="HBIO01027977">
    <property type="protein sequence ID" value="CAE0476609.1"/>
    <property type="molecule type" value="Transcribed_RNA"/>
</dbReference>
<organism evidence="3">
    <name type="scientific">Chaetoceros debilis</name>
    <dbReference type="NCBI Taxonomy" id="122233"/>
    <lineage>
        <taxon>Eukaryota</taxon>
        <taxon>Sar</taxon>
        <taxon>Stramenopiles</taxon>
        <taxon>Ochrophyta</taxon>
        <taxon>Bacillariophyta</taxon>
        <taxon>Coscinodiscophyceae</taxon>
        <taxon>Chaetocerotophycidae</taxon>
        <taxon>Chaetocerotales</taxon>
        <taxon>Chaetocerotaceae</taxon>
        <taxon>Chaetoceros</taxon>
    </lineage>
</organism>
<reference evidence="3" key="1">
    <citation type="submission" date="2021-01" db="EMBL/GenBank/DDBJ databases">
        <authorList>
            <person name="Corre E."/>
            <person name="Pelletier E."/>
            <person name="Niang G."/>
            <person name="Scheremetjew M."/>
            <person name="Finn R."/>
            <person name="Kale V."/>
            <person name="Holt S."/>
            <person name="Cochrane G."/>
            <person name="Meng A."/>
            <person name="Brown T."/>
            <person name="Cohen L."/>
        </authorList>
    </citation>
    <scope>NUCLEOTIDE SEQUENCE</scope>
    <source>
        <strain evidence="3">MM31A-1</strain>
    </source>
</reference>
<dbReference type="EMBL" id="HBIO01027974">
    <property type="protein sequence ID" value="CAE0476606.1"/>
    <property type="molecule type" value="Transcribed_RNA"/>
</dbReference>
<feature type="region of interest" description="Disordered" evidence="1">
    <location>
        <begin position="1"/>
        <end position="27"/>
    </location>
</feature>
<proteinExistence type="predicted"/>
<gene>
    <name evidence="2" type="ORF">CDEB00056_LOCUS21459</name>
    <name evidence="3" type="ORF">CDEB00056_LOCUS21462</name>
</gene>
<sequence>MRFQSWSRKLQVQSTTKTHNFNQTTATNQPTMKSSLFSAFLLTSISSFTNGFGVSSSCALNLNKAKTNSISAMLYMSEPESESKSDSGRPDFEFSFEIPKKGISDVGTAEVKLPPILDNSEIVIVRYDLPFGLNAAPDEAHASGQVQVVVQADGKAGGEKVGDILRQTTYWRGKEPGLFDVSKNANNFDLVVQALVTNDLAVADEIVLVFERPL</sequence>
<evidence type="ECO:0000313" key="2">
    <source>
        <dbReference type="EMBL" id="CAE0476606.1"/>
    </source>
</evidence>
<accession>A0A6S8ZFU1</accession>